<keyword evidence="3" id="KW-1185">Reference proteome</keyword>
<keyword evidence="1" id="KW-0732">Signal</keyword>
<protein>
    <recommendedName>
        <fullName evidence="4">Beta/gamma crystallin</fullName>
    </recommendedName>
</protein>
<organism evidence="2 3">
    <name type="scientific">Macrophomina phaseolina</name>
    <dbReference type="NCBI Taxonomy" id="35725"/>
    <lineage>
        <taxon>Eukaryota</taxon>
        <taxon>Fungi</taxon>
        <taxon>Dikarya</taxon>
        <taxon>Ascomycota</taxon>
        <taxon>Pezizomycotina</taxon>
        <taxon>Dothideomycetes</taxon>
        <taxon>Dothideomycetes incertae sedis</taxon>
        <taxon>Botryosphaeriales</taxon>
        <taxon>Botryosphaeriaceae</taxon>
        <taxon>Macrophomina</taxon>
    </lineage>
</organism>
<evidence type="ECO:0000313" key="3">
    <source>
        <dbReference type="Proteomes" id="UP000774617"/>
    </source>
</evidence>
<feature type="chain" id="PRO_5045362175" description="Beta/gamma crystallin" evidence="1">
    <location>
        <begin position="25"/>
        <end position="128"/>
    </location>
</feature>
<dbReference type="EMBL" id="JAGTJR010000002">
    <property type="protein sequence ID" value="KAH7063066.1"/>
    <property type="molecule type" value="Genomic_DNA"/>
</dbReference>
<reference evidence="2 3" key="1">
    <citation type="journal article" date="2021" name="Nat. Commun.">
        <title>Genetic determinants of endophytism in the Arabidopsis root mycobiome.</title>
        <authorList>
            <person name="Mesny F."/>
            <person name="Miyauchi S."/>
            <person name="Thiergart T."/>
            <person name="Pickel B."/>
            <person name="Atanasova L."/>
            <person name="Karlsson M."/>
            <person name="Huettel B."/>
            <person name="Barry K.W."/>
            <person name="Haridas S."/>
            <person name="Chen C."/>
            <person name="Bauer D."/>
            <person name="Andreopoulos W."/>
            <person name="Pangilinan J."/>
            <person name="LaButti K."/>
            <person name="Riley R."/>
            <person name="Lipzen A."/>
            <person name="Clum A."/>
            <person name="Drula E."/>
            <person name="Henrissat B."/>
            <person name="Kohler A."/>
            <person name="Grigoriev I.V."/>
            <person name="Martin F.M."/>
            <person name="Hacquard S."/>
        </authorList>
    </citation>
    <scope>NUCLEOTIDE SEQUENCE [LARGE SCALE GENOMIC DNA]</scope>
    <source>
        <strain evidence="2 3">MPI-SDFR-AT-0080</strain>
    </source>
</reference>
<evidence type="ECO:0000256" key="1">
    <source>
        <dbReference type="SAM" id="SignalP"/>
    </source>
</evidence>
<dbReference type="Proteomes" id="UP000774617">
    <property type="component" value="Unassembled WGS sequence"/>
</dbReference>
<accession>A0ABQ8GRE6</accession>
<dbReference type="Gene3D" id="2.60.20.10">
    <property type="entry name" value="Crystallins"/>
    <property type="match status" value="1"/>
</dbReference>
<sequence>MRPTLSVSAAAILSLALSTTLVAAAPFTEEVVIKKTMNAGLYLCENAGFKGYCVHFTTPFGQCNTITDRFPPGDRGVSAAGADTGNWCTLYSKENCHGEELQVYHPGYENLSPLGWNDRVRSYNCAAI</sequence>
<evidence type="ECO:0008006" key="4">
    <source>
        <dbReference type="Google" id="ProtNLM"/>
    </source>
</evidence>
<evidence type="ECO:0000313" key="2">
    <source>
        <dbReference type="EMBL" id="KAH7063066.1"/>
    </source>
</evidence>
<gene>
    <name evidence="2" type="ORF">B0J12DRAFT_157464</name>
</gene>
<comment type="caution">
    <text evidence="2">The sequence shown here is derived from an EMBL/GenBank/DDBJ whole genome shotgun (WGS) entry which is preliminary data.</text>
</comment>
<proteinExistence type="predicted"/>
<feature type="signal peptide" evidence="1">
    <location>
        <begin position="1"/>
        <end position="24"/>
    </location>
</feature>
<name>A0ABQ8GRE6_9PEZI</name>